<gene>
    <name evidence="2" type="primary">OSJNBa0055N01.41</name>
</gene>
<organism evidence="2 3">
    <name type="scientific">Oryza sativa subsp. japonica</name>
    <name type="common">Rice</name>
    <dbReference type="NCBI Taxonomy" id="39947"/>
    <lineage>
        <taxon>Eukaryota</taxon>
        <taxon>Viridiplantae</taxon>
        <taxon>Streptophyta</taxon>
        <taxon>Embryophyta</taxon>
        <taxon>Tracheophyta</taxon>
        <taxon>Spermatophyta</taxon>
        <taxon>Magnoliopsida</taxon>
        <taxon>Liliopsida</taxon>
        <taxon>Poales</taxon>
        <taxon>Poaceae</taxon>
        <taxon>BOP clade</taxon>
        <taxon>Oryzoideae</taxon>
        <taxon>Oryzeae</taxon>
        <taxon>Oryzinae</taxon>
        <taxon>Oryza</taxon>
        <taxon>Oryza sativa</taxon>
    </lineage>
</organism>
<reference evidence="3" key="1">
    <citation type="journal article" date="2005" name="Nature">
        <title>The map-based sequence of the rice genome.</title>
        <authorList>
            <consortium name="International rice genome sequencing project (IRGSP)"/>
            <person name="Matsumoto T."/>
            <person name="Wu J."/>
            <person name="Kanamori H."/>
            <person name="Katayose Y."/>
            <person name="Fujisawa M."/>
            <person name="Namiki N."/>
            <person name="Mizuno H."/>
            <person name="Yamamoto K."/>
            <person name="Antonio B.A."/>
            <person name="Baba T."/>
            <person name="Sakata K."/>
            <person name="Nagamura Y."/>
            <person name="Aoki H."/>
            <person name="Arikawa K."/>
            <person name="Arita K."/>
            <person name="Bito T."/>
            <person name="Chiden Y."/>
            <person name="Fujitsuka N."/>
            <person name="Fukunaka R."/>
            <person name="Hamada M."/>
            <person name="Harada C."/>
            <person name="Hayashi A."/>
            <person name="Hijishita S."/>
            <person name="Honda M."/>
            <person name="Hosokawa S."/>
            <person name="Ichikawa Y."/>
            <person name="Idonuma A."/>
            <person name="Iijima M."/>
            <person name="Ikeda M."/>
            <person name="Ikeno M."/>
            <person name="Ito K."/>
            <person name="Ito S."/>
            <person name="Ito T."/>
            <person name="Ito Y."/>
            <person name="Ito Y."/>
            <person name="Iwabuchi A."/>
            <person name="Kamiya K."/>
            <person name="Karasawa W."/>
            <person name="Kurita K."/>
            <person name="Katagiri S."/>
            <person name="Kikuta A."/>
            <person name="Kobayashi H."/>
            <person name="Kobayashi N."/>
            <person name="Machita K."/>
            <person name="Maehara T."/>
            <person name="Masukawa M."/>
            <person name="Mizubayashi T."/>
            <person name="Mukai Y."/>
            <person name="Nagasaki H."/>
            <person name="Nagata Y."/>
            <person name="Naito S."/>
            <person name="Nakashima M."/>
            <person name="Nakama Y."/>
            <person name="Nakamichi Y."/>
            <person name="Nakamura M."/>
            <person name="Meguro A."/>
            <person name="Negishi M."/>
            <person name="Ohta I."/>
            <person name="Ohta T."/>
            <person name="Okamoto M."/>
            <person name="Ono N."/>
            <person name="Saji S."/>
            <person name="Sakaguchi M."/>
            <person name="Sakai K."/>
            <person name="Shibata M."/>
            <person name="Shimokawa T."/>
            <person name="Song J."/>
            <person name="Takazaki Y."/>
            <person name="Terasawa K."/>
            <person name="Tsugane M."/>
            <person name="Tsuji K."/>
            <person name="Ueda S."/>
            <person name="Waki K."/>
            <person name="Yamagata H."/>
            <person name="Yamamoto M."/>
            <person name="Yamamoto S."/>
            <person name="Yamane H."/>
            <person name="Yoshiki S."/>
            <person name="Yoshihara R."/>
            <person name="Yukawa K."/>
            <person name="Zhong H."/>
            <person name="Yano M."/>
            <person name="Yuan Q."/>
            <person name="Ouyang S."/>
            <person name="Liu J."/>
            <person name="Jones K.M."/>
            <person name="Gansberger K."/>
            <person name="Moffat K."/>
            <person name="Hill J."/>
            <person name="Bera J."/>
            <person name="Fadrosh D."/>
            <person name="Jin S."/>
            <person name="Johri S."/>
            <person name="Kim M."/>
            <person name="Overton L."/>
            <person name="Reardon M."/>
            <person name="Tsitrin T."/>
            <person name="Vuong H."/>
            <person name="Weaver B."/>
            <person name="Ciecko A."/>
            <person name="Tallon L."/>
            <person name="Jackson J."/>
            <person name="Pai G."/>
            <person name="Aken S.V."/>
            <person name="Utterback T."/>
            <person name="Reidmuller S."/>
            <person name="Feldblyum T."/>
            <person name="Hsiao J."/>
            <person name="Zismann V."/>
            <person name="Iobst S."/>
            <person name="de Vazeille A.R."/>
            <person name="Buell C.R."/>
            <person name="Ying K."/>
            <person name="Li Y."/>
            <person name="Lu T."/>
            <person name="Huang Y."/>
            <person name="Zhao Q."/>
            <person name="Feng Q."/>
            <person name="Zhang L."/>
            <person name="Zhu J."/>
            <person name="Weng Q."/>
            <person name="Mu J."/>
            <person name="Lu Y."/>
            <person name="Fan D."/>
            <person name="Liu Y."/>
            <person name="Guan J."/>
            <person name="Zhang Y."/>
            <person name="Yu S."/>
            <person name="Liu X."/>
            <person name="Zhang Y."/>
            <person name="Hong G."/>
            <person name="Han B."/>
            <person name="Choisne N."/>
            <person name="Demange N."/>
            <person name="Orjeda G."/>
            <person name="Samain S."/>
            <person name="Cattolico L."/>
            <person name="Pelletier E."/>
            <person name="Couloux A."/>
            <person name="Segurens B."/>
            <person name="Wincker P."/>
            <person name="D'Hont A."/>
            <person name="Scarpelli C."/>
            <person name="Weissenbach J."/>
            <person name="Salanoubat M."/>
            <person name="Quetier F."/>
            <person name="Yu Y."/>
            <person name="Kim H.R."/>
            <person name="Rambo T."/>
            <person name="Currie J."/>
            <person name="Collura K."/>
            <person name="Luo M."/>
            <person name="Yang T."/>
            <person name="Ammiraju J.S.S."/>
            <person name="Engler F."/>
            <person name="Soderlund C."/>
            <person name="Wing R.A."/>
            <person name="Palmer L.E."/>
            <person name="de la Bastide M."/>
            <person name="Spiegel L."/>
            <person name="Nascimento L."/>
            <person name="Zutavern T."/>
            <person name="O'Shaughnessy A."/>
            <person name="Dike S."/>
            <person name="Dedhia N."/>
            <person name="Preston R."/>
            <person name="Balija V."/>
            <person name="McCombie W.R."/>
            <person name="Chow T."/>
            <person name="Chen H."/>
            <person name="Chung M."/>
            <person name="Chen C."/>
            <person name="Shaw J."/>
            <person name="Wu H."/>
            <person name="Hsiao K."/>
            <person name="Chao Y."/>
            <person name="Chu M."/>
            <person name="Cheng C."/>
            <person name="Hour A."/>
            <person name="Lee P."/>
            <person name="Lin S."/>
            <person name="Lin Y."/>
            <person name="Liou J."/>
            <person name="Liu S."/>
            <person name="Hsing Y."/>
            <person name="Raghuvanshi S."/>
            <person name="Mohanty A."/>
            <person name="Bharti A.K."/>
            <person name="Gaur A."/>
            <person name="Gupta V."/>
            <person name="Kumar D."/>
            <person name="Ravi V."/>
            <person name="Vij S."/>
            <person name="Kapur A."/>
            <person name="Khurana P."/>
            <person name="Khurana P."/>
            <person name="Khurana J.P."/>
            <person name="Tyagi A.K."/>
            <person name="Gaikwad K."/>
            <person name="Singh A."/>
            <person name="Dalal V."/>
            <person name="Srivastava S."/>
            <person name="Dixit A."/>
            <person name="Pal A.K."/>
            <person name="Ghazi I.A."/>
            <person name="Yadav M."/>
            <person name="Pandit A."/>
            <person name="Bhargava A."/>
            <person name="Sureshbabu K."/>
            <person name="Batra K."/>
            <person name="Sharma T.R."/>
            <person name="Mohapatra T."/>
            <person name="Singh N.K."/>
            <person name="Messing J."/>
            <person name="Nelson A.B."/>
            <person name="Fuks G."/>
            <person name="Kavchok S."/>
            <person name="Keizer G."/>
            <person name="Linton E."/>
            <person name="Llaca V."/>
            <person name="Song R."/>
            <person name="Tanyolac B."/>
            <person name="Young S."/>
            <person name="Ho-Il K."/>
            <person name="Hahn J.H."/>
            <person name="Sangsakoo G."/>
            <person name="Vanavichit A."/>
            <person name="de Mattos Luiz.A.T."/>
            <person name="Zimmer P.D."/>
            <person name="Malone G."/>
            <person name="Dellagostin O."/>
            <person name="de Oliveira A.C."/>
            <person name="Bevan M."/>
            <person name="Bancroft I."/>
            <person name="Minx P."/>
            <person name="Cordum H."/>
            <person name="Wilson R."/>
            <person name="Cheng Z."/>
            <person name="Jin W."/>
            <person name="Jiang J."/>
            <person name="Leong S.A."/>
            <person name="Iwama H."/>
            <person name="Gojobori T."/>
            <person name="Itoh T."/>
            <person name="Niimura Y."/>
            <person name="Fujii Y."/>
            <person name="Habara T."/>
            <person name="Sakai H."/>
            <person name="Sato Y."/>
            <person name="Wilson G."/>
            <person name="Kumar K."/>
            <person name="McCouch S."/>
            <person name="Juretic N."/>
            <person name="Hoen D."/>
            <person name="Wright S."/>
            <person name="Bruskiewich R."/>
            <person name="Bureau T."/>
            <person name="Miyao A."/>
            <person name="Hirochika H."/>
            <person name="Nishikawa T."/>
            <person name="Kadowaki K."/>
            <person name="Sugiura M."/>
            <person name="Burr B."/>
            <person name="Sasaki T."/>
        </authorList>
    </citation>
    <scope>NUCLEOTIDE SEQUENCE [LARGE SCALE GENOMIC DNA]</scope>
    <source>
        <strain evidence="3">cv. Nipponbare</strain>
    </source>
</reference>
<dbReference type="AlphaFoldDB" id="Q6H5C8"/>
<reference evidence="3" key="2">
    <citation type="journal article" date="2008" name="Nucleic Acids Res.">
        <title>The rice annotation project database (RAP-DB): 2008 update.</title>
        <authorList>
            <consortium name="The rice annotation project (RAP)"/>
        </authorList>
    </citation>
    <scope>GENOME REANNOTATION</scope>
    <source>
        <strain evidence="3">cv. Nipponbare</strain>
    </source>
</reference>
<proteinExistence type="predicted"/>
<protein>
    <submittedName>
        <fullName evidence="2">Uncharacterized protein</fullName>
    </submittedName>
</protein>
<evidence type="ECO:0000313" key="3">
    <source>
        <dbReference type="Proteomes" id="UP000000763"/>
    </source>
</evidence>
<evidence type="ECO:0000313" key="2">
    <source>
        <dbReference type="EMBL" id="BAD26071.1"/>
    </source>
</evidence>
<accession>Q6H5C8</accession>
<dbReference type="Proteomes" id="UP000000763">
    <property type="component" value="Chromosome 9"/>
</dbReference>
<dbReference type="EMBL" id="AP005692">
    <property type="protein sequence ID" value="BAD26071.1"/>
    <property type="molecule type" value="Genomic_DNA"/>
</dbReference>
<feature type="region of interest" description="Disordered" evidence="1">
    <location>
        <begin position="54"/>
        <end position="93"/>
    </location>
</feature>
<sequence length="93" mass="9819">MRCRLAPVPPPVAVAVAAVASPILRSPSPLMGLQLQPLVHLSNLTIQYFLASSSSIPSSPPKPPPPSSSLRPPLFSESSRLPSRGRHYVSTGL</sequence>
<feature type="compositionally biased region" description="Low complexity" evidence="1">
    <location>
        <begin position="68"/>
        <end position="82"/>
    </location>
</feature>
<name>Q6H5C8_ORYSJ</name>
<evidence type="ECO:0000256" key="1">
    <source>
        <dbReference type="SAM" id="MobiDB-lite"/>
    </source>
</evidence>
<feature type="compositionally biased region" description="Pro residues" evidence="1">
    <location>
        <begin position="58"/>
        <end position="67"/>
    </location>
</feature>